<dbReference type="OrthoDB" id="5432538at2"/>
<protein>
    <submittedName>
        <fullName evidence="2">Uncharacterized protein</fullName>
    </submittedName>
</protein>
<dbReference type="AlphaFoldDB" id="D6SUA4"/>
<reference evidence="2" key="1">
    <citation type="submission" date="2010-05" db="EMBL/GenBank/DDBJ databases">
        <title>The draft genome of Desulfonatronospira thiodismutans ASO3-1.</title>
        <authorList>
            <consortium name="US DOE Joint Genome Institute (JGI-PGF)"/>
            <person name="Lucas S."/>
            <person name="Copeland A."/>
            <person name="Lapidus A."/>
            <person name="Cheng J.-F."/>
            <person name="Bruce D."/>
            <person name="Goodwin L."/>
            <person name="Pitluck S."/>
            <person name="Chertkov O."/>
            <person name="Brettin T."/>
            <person name="Detter J.C."/>
            <person name="Han C."/>
            <person name="Land M.L."/>
            <person name="Hauser L."/>
            <person name="Kyrpides N."/>
            <person name="Mikhailova N."/>
            <person name="Muyzer G."/>
            <person name="Woyke T."/>
        </authorList>
    </citation>
    <scope>NUCLEOTIDE SEQUENCE [LARGE SCALE GENOMIC DNA]</scope>
    <source>
        <strain evidence="2">ASO3-1</strain>
    </source>
</reference>
<dbReference type="EMBL" id="ACJN02000004">
    <property type="protein sequence ID" value="EFI32884.1"/>
    <property type="molecule type" value="Genomic_DNA"/>
</dbReference>
<name>D6SUA4_9BACT</name>
<dbReference type="eggNOG" id="ENOG502ZH67">
    <property type="taxonomic scope" value="Bacteria"/>
</dbReference>
<dbReference type="Proteomes" id="UP000005496">
    <property type="component" value="Unassembled WGS sequence"/>
</dbReference>
<gene>
    <name evidence="2" type="ORF">Dthio_PD0198</name>
</gene>
<feature type="compositionally biased region" description="Basic and acidic residues" evidence="1">
    <location>
        <begin position="66"/>
        <end position="93"/>
    </location>
</feature>
<proteinExistence type="predicted"/>
<accession>D6SUA4</accession>
<keyword evidence="3" id="KW-1185">Reference proteome</keyword>
<sequence>MFCTKCSYTSFDHLDHCPKCGYDWAAERRIFNVEWVQAPGDSWNFSSQEDESQEAEFYGDGALDGSRMEISGRSDEEEHSSMDFESRETKGDDTEFSLDLGKELEADDPETSGHNRTGQRARVEEEIEFPDLDLGFPENNKK</sequence>
<feature type="region of interest" description="Disordered" evidence="1">
    <location>
        <begin position="41"/>
        <end position="142"/>
    </location>
</feature>
<comment type="caution">
    <text evidence="2">The sequence shown here is derived from an EMBL/GenBank/DDBJ whole genome shotgun (WGS) entry which is preliminary data.</text>
</comment>
<organism evidence="2 3">
    <name type="scientific">Desulfonatronospira thiodismutans ASO3-1</name>
    <dbReference type="NCBI Taxonomy" id="555779"/>
    <lineage>
        <taxon>Bacteria</taxon>
        <taxon>Pseudomonadati</taxon>
        <taxon>Thermodesulfobacteriota</taxon>
        <taxon>Desulfovibrionia</taxon>
        <taxon>Desulfovibrionales</taxon>
        <taxon>Desulfonatronovibrionaceae</taxon>
        <taxon>Desulfonatronospira</taxon>
    </lineage>
</organism>
<evidence type="ECO:0000256" key="1">
    <source>
        <dbReference type="SAM" id="MobiDB-lite"/>
    </source>
</evidence>
<evidence type="ECO:0000313" key="3">
    <source>
        <dbReference type="Proteomes" id="UP000005496"/>
    </source>
</evidence>
<evidence type="ECO:0000313" key="2">
    <source>
        <dbReference type="EMBL" id="EFI32884.1"/>
    </source>
</evidence>
<dbReference type="RefSeq" id="WP_008871577.1">
    <property type="nucleotide sequence ID" value="NZ_ACJN02000004.1"/>
</dbReference>